<dbReference type="Gene3D" id="1.20.1720.10">
    <property type="entry name" value="Multidrug resistance protein D"/>
    <property type="match status" value="1"/>
</dbReference>
<evidence type="ECO:0000256" key="2">
    <source>
        <dbReference type="ARBA" id="ARBA00022692"/>
    </source>
</evidence>
<feature type="transmembrane region" description="Helical" evidence="6">
    <location>
        <begin position="425"/>
        <end position="443"/>
    </location>
</feature>
<feature type="transmembrane region" description="Helical" evidence="6">
    <location>
        <begin position="536"/>
        <end position="557"/>
    </location>
</feature>
<sequence>MAAGDTTPDDKPARPGPEPAAGPQLPCPARDESGPVATDDGTHSREKETHAASDSSEYGHDLDIESDADGHEGHEGHEEPQAALGREKSAASSRPQSRRTSVFANSEAVPRAQRRGILGRFALIPEVERPYDDYKRKTKWTITAVVALAAAAAPMGSGIFLPALPSMSVDLGVSQAITNFTISFYMLAMSIFPLWWSSFSETVGRRTIYIISFAIFLLFSILSAVSANIAMLVVMRILAGGASASVQAVGAGTIADIWVPAERGRAMGIFYLGPLVGPLCAPIIGGALSQGFGWRATMWFLSIYGGVMILLLIFGLPETLPRPPQPVSAPPATDDAAPAGDPSPLQRVSTRQSAKKHTRAAAGTLKRILLDPLAVILYLRQPPVFLTVYSASIAFFALFVLNISIQSTFSSPPYSFRPIPLGACYLAPSLGYILASTFGGRWIDYIMAREARKAERYDAEGRLVYLPEDRVRENMWLAAVLYPGAMVWFGWTAGKGVHFMVPSVANFFFGLGSMLVFGVTTTMLTEFMPRRSSSGVAVNNFVRNIFSCVGSVIAQPLIDAMGVGWLCTMVGLFALVTGTAAIWALRRFGAQWREEMDRKLGQGR</sequence>
<dbReference type="Gene3D" id="1.20.1250.20">
    <property type="entry name" value="MFS general substrate transporter like domains"/>
    <property type="match status" value="1"/>
</dbReference>
<feature type="transmembrane region" description="Helical" evidence="6">
    <location>
        <begin position="298"/>
        <end position="316"/>
    </location>
</feature>
<dbReference type="PANTHER" id="PTHR23502">
    <property type="entry name" value="MAJOR FACILITATOR SUPERFAMILY"/>
    <property type="match status" value="1"/>
</dbReference>
<evidence type="ECO:0000256" key="5">
    <source>
        <dbReference type="SAM" id="MobiDB-lite"/>
    </source>
</evidence>
<keyword evidence="3 6" id="KW-1133">Transmembrane helix</keyword>
<feature type="compositionally biased region" description="Polar residues" evidence="5">
    <location>
        <begin position="90"/>
        <end position="104"/>
    </location>
</feature>
<dbReference type="Proteomes" id="UP001303889">
    <property type="component" value="Unassembled WGS sequence"/>
</dbReference>
<feature type="compositionally biased region" description="Basic and acidic residues" evidence="5">
    <location>
        <begin position="40"/>
        <end position="89"/>
    </location>
</feature>
<dbReference type="GO" id="GO:0015203">
    <property type="term" value="F:polyamine transmembrane transporter activity"/>
    <property type="evidence" value="ECO:0007669"/>
    <property type="project" value="TreeGrafter"/>
</dbReference>
<comment type="caution">
    <text evidence="8">The sequence shown here is derived from an EMBL/GenBank/DDBJ whole genome shotgun (WGS) entry which is preliminary data.</text>
</comment>
<feature type="transmembrane region" description="Helical" evidence="6">
    <location>
        <begin position="505"/>
        <end position="524"/>
    </location>
</feature>
<dbReference type="InterPro" id="IPR011701">
    <property type="entry name" value="MFS"/>
</dbReference>
<accession>A0AAN6MPQ3</accession>
<proteinExistence type="predicted"/>
<dbReference type="AlphaFoldDB" id="A0AAN6MPQ3"/>
<protein>
    <recommendedName>
        <fullName evidence="7">Major facilitator superfamily (MFS) profile domain-containing protein</fullName>
    </recommendedName>
</protein>
<dbReference type="CDD" id="cd17323">
    <property type="entry name" value="MFS_Tpo1_MDR_like"/>
    <property type="match status" value="1"/>
</dbReference>
<comment type="subcellular location">
    <subcellularLocation>
        <location evidence="1">Membrane</location>
        <topology evidence="1">Multi-pass membrane protein</topology>
    </subcellularLocation>
</comment>
<reference evidence="8" key="2">
    <citation type="submission" date="2023-05" db="EMBL/GenBank/DDBJ databases">
        <authorList>
            <consortium name="Lawrence Berkeley National Laboratory"/>
            <person name="Steindorff A."/>
            <person name="Hensen N."/>
            <person name="Bonometti L."/>
            <person name="Westerberg I."/>
            <person name="Brannstrom I.O."/>
            <person name="Guillou S."/>
            <person name="Cros-Aarteil S."/>
            <person name="Calhoun S."/>
            <person name="Haridas S."/>
            <person name="Kuo A."/>
            <person name="Mondo S."/>
            <person name="Pangilinan J."/>
            <person name="Riley R."/>
            <person name="Labutti K."/>
            <person name="Andreopoulos B."/>
            <person name="Lipzen A."/>
            <person name="Chen C."/>
            <person name="Yanf M."/>
            <person name="Daum C."/>
            <person name="Ng V."/>
            <person name="Clum A."/>
            <person name="Ohm R."/>
            <person name="Martin F."/>
            <person name="Silar P."/>
            <person name="Natvig D."/>
            <person name="Lalanne C."/>
            <person name="Gautier V."/>
            <person name="Ament-Velasquez S.L."/>
            <person name="Kruys A."/>
            <person name="Hutchinson M.I."/>
            <person name="Powell A.J."/>
            <person name="Barry K."/>
            <person name="Miller A.N."/>
            <person name="Grigoriev I.V."/>
            <person name="Debuchy R."/>
            <person name="Gladieux P."/>
            <person name="Thoren M.H."/>
            <person name="Johannesson H."/>
        </authorList>
    </citation>
    <scope>NUCLEOTIDE SEQUENCE</scope>
    <source>
        <strain evidence="8">CBS 103.79</strain>
    </source>
</reference>
<reference evidence="8" key="1">
    <citation type="journal article" date="2023" name="Mol. Phylogenet. Evol.">
        <title>Genome-scale phylogeny and comparative genomics of the fungal order Sordariales.</title>
        <authorList>
            <person name="Hensen N."/>
            <person name="Bonometti L."/>
            <person name="Westerberg I."/>
            <person name="Brannstrom I.O."/>
            <person name="Guillou S."/>
            <person name="Cros-Aarteil S."/>
            <person name="Calhoun S."/>
            <person name="Haridas S."/>
            <person name="Kuo A."/>
            <person name="Mondo S."/>
            <person name="Pangilinan J."/>
            <person name="Riley R."/>
            <person name="LaButti K."/>
            <person name="Andreopoulos B."/>
            <person name="Lipzen A."/>
            <person name="Chen C."/>
            <person name="Yan M."/>
            <person name="Daum C."/>
            <person name="Ng V."/>
            <person name="Clum A."/>
            <person name="Steindorff A."/>
            <person name="Ohm R.A."/>
            <person name="Martin F."/>
            <person name="Silar P."/>
            <person name="Natvig D.O."/>
            <person name="Lalanne C."/>
            <person name="Gautier V."/>
            <person name="Ament-Velasquez S.L."/>
            <person name="Kruys A."/>
            <person name="Hutchinson M.I."/>
            <person name="Powell A.J."/>
            <person name="Barry K."/>
            <person name="Miller A.N."/>
            <person name="Grigoriev I.V."/>
            <person name="Debuchy R."/>
            <person name="Gladieux P."/>
            <person name="Hiltunen Thoren M."/>
            <person name="Johannesson H."/>
        </authorList>
    </citation>
    <scope>NUCLEOTIDE SEQUENCE</scope>
    <source>
        <strain evidence="8">CBS 103.79</strain>
    </source>
</reference>
<feature type="region of interest" description="Disordered" evidence="5">
    <location>
        <begin position="1"/>
        <end position="107"/>
    </location>
</feature>
<name>A0AAN6MPQ3_9PEZI</name>
<evidence type="ECO:0000313" key="9">
    <source>
        <dbReference type="Proteomes" id="UP001303889"/>
    </source>
</evidence>
<evidence type="ECO:0000256" key="3">
    <source>
        <dbReference type="ARBA" id="ARBA00022989"/>
    </source>
</evidence>
<feature type="transmembrane region" description="Helical" evidence="6">
    <location>
        <begin position="475"/>
        <end position="493"/>
    </location>
</feature>
<dbReference type="EMBL" id="MU855411">
    <property type="protein sequence ID" value="KAK3904153.1"/>
    <property type="molecule type" value="Genomic_DNA"/>
</dbReference>
<evidence type="ECO:0000256" key="1">
    <source>
        <dbReference type="ARBA" id="ARBA00004141"/>
    </source>
</evidence>
<feature type="compositionally biased region" description="Low complexity" evidence="5">
    <location>
        <begin position="330"/>
        <end position="344"/>
    </location>
</feature>
<feature type="transmembrane region" description="Helical" evidence="6">
    <location>
        <begin position="176"/>
        <end position="196"/>
    </location>
</feature>
<gene>
    <name evidence="8" type="ORF">C8A05DRAFT_32077</name>
</gene>
<evidence type="ECO:0000256" key="4">
    <source>
        <dbReference type="ARBA" id="ARBA00023136"/>
    </source>
</evidence>
<keyword evidence="2 6" id="KW-0812">Transmembrane</keyword>
<feature type="transmembrane region" description="Helical" evidence="6">
    <location>
        <begin position="384"/>
        <end position="405"/>
    </location>
</feature>
<organism evidence="8 9">
    <name type="scientific">Staphylotrichum tortipilum</name>
    <dbReference type="NCBI Taxonomy" id="2831512"/>
    <lineage>
        <taxon>Eukaryota</taxon>
        <taxon>Fungi</taxon>
        <taxon>Dikarya</taxon>
        <taxon>Ascomycota</taxon>
        <taxon>Pezizomycotina</taxon>
        <taxon>Sordariomycetes</taxon>
        <taxon>Sordariomycetidae</taxon>
        <taxon>Sordariales</taxon>
        <taxon>Chaetomiaceae</taxon>
        <taxon>Staphylotrichum</taxon>
    </lineage>
</organism>
<dbReference type="GO" id="GO:0005886">
    <property type="term" value="C:plasma membrane"/>
    <property type="evidence" value="ECO:0007669"/>
    <property type="project" value="TreeGrafter"/>
</dbReference>
<dbReference type="InterPro" id="IPR036259">
    <property type="entry name" value="MFS_trans_sf"/>
</dbReference>
<keyword evidence="4 6" id="KW-0472">Membrane</keyword>
<feature type="transmembrane region" description="Helical" evidence="6">
    <location>
        <begin position="208"/>
        <end position="231"/>
    </location>
</feature>
<feature type="transmembrane region" description="Helical" evidence="6">
    <location>
        <begin position="237"/>
        <end position="259"/>
    </location>
</feature>
<evidence type="ECO:0000256" key="6">
    <source>
        <dbReference type="SAM" id="Phobius"/>
    </source>
</evidence>
<feature type="region of interest" description="Disordered" evidence="5">
    <location>
        <begin position="324"/>
        <end position="358"/>
    </location>
</feature>
<dbReference type="Pfam" id="PF07690">
    <property type="entry name" value="MFS_1"/>
    <property type="match status" value="1"/>
</dbReference>
<feature type="transmembrane region" description="Helical" evidence="6">
    <location>
        <begin position="271"/>
        <end position="292"/>
    </location>
</feature>
<dbReference type="GO" id="GO:0010509">
    <property type="term" value="P:intracellular polyamine homeostasis"/>
    <property type="evidence" value="ECO:0007669"/>
    <property type="project" value="TreeGrafter"/>
</dbReference>
<evidence type="ECO:0000313" key="8">
    <source>
        <dbReference type="EMBL" id="KAK3904153.1"/>
    </source>
</evidence>
<dbReference type="InterPro" id="IPR020846">
    <property type="entry name" value="MFS_dom"/>
</dbReference>
<dbReference type="PANTHER" id="PTHR23502:SF5">
    <property type="entry name" value="QUINIDINE RESISTANCE PROTEIN 3"/>
    <property type="match status" value="1"/>
</dbReference>
<feature type="transmembrane region" description="Helical" evidence="6">
    <location>
        <begin position="140"/>
        <end position="164"/>
    </location>
</feature>
<evidence type="ECO:0000259" key="7">
    <source>
        <dbReference type="PROSITE" id="PS50850"/>
    </source>
</evidence>
<feature type="transmembrane region" description="Helical" evidence="6">
    <location>
        <begin position="563"/>
        <end position="585"/>
    </location>
</feature>
<dbReference type="PROSITE" id="PS50850">
    <property type="entry name" value="MFS"/>
    <property type="match status" value="1"/>
</dbReference>
<keyword evidence="9" id="KW-1185">Reference proteome</keyword>
<feature type="domain" description="Major facilitator superfamily (MFS) profile" evidence="7">
    <location>
        <begin position="142"/>
        <end position="589"/>
    </location>
</feature>
<dbReference type="SUPFAM" id="SSF103473">
    <property type="entry name" value="MFS general substrate transporter"/>
    <property type="match status" value="1"/>
</dbReference>